<keyword evidence="3" id="KW-0804">Transcription</keyword>
<dbReference type="SUPFAM" id="SSF46785">
    <property type="entry name" value="Winged helix' DNA-binding domain"/>
    <property type="match status" value="1"/>
</dbReference>
<dbReference type="PANTHER" id="PTHR42756">
    <property type="entry name" value="TRANSCRIPTIONAL REGULATOR, MARR"/>
    <property type="match status" value="1"/>
</dbReference>
<feature type="domain" description="HTH marR-type" evidence="4">
    <location>
        <begin position="2"/>
        <end position="134"/>
    </location>
</feature>
<dbReference type="PRINTS" id="PR00598">
    <property type="entry name" value="HTHMARR"/>
</dbReference>
<dbReference type="GO" id="GO:0003700">
    <property type="term" value="F:DNA-binding transcription factor activity"/>
    <property type="evidence" value="ECO:0007669"/>
    <property type="project" value="InterPro"/>
</dbReference>
<evidence type="ECO:0000259" key="4">
    <source>
        <dbReference type="PROSITE" id="PS50995"/>
    </source>
</evidence>
<keyword evidence="1" id="KW-0805">Transcription regulation</keyword>
<organism evidence="5 6">
    <name type="scientific">Candidatus Blautia faecavium</name>
    <dbReference type="NCBI Taxonomy" id="2838487"/>
    <lineage>
        <taxon>Bacteria</taxon>
        <taxon>Bacillati</taxon>
        <taxon>Bacillota</taxon>
        <taxon>Clostridia</taxon>
        <taxon>Lachnospirales</taxon>
        <taxon>Lachnospiraceae</taxon>
        <taxon>Blautia</taxon>
    </lineage>
</organism>
<dbReference type="Pfam" id="PF01047">
    <property type="entry name" value="MarR"/>
    <property type="match status" value="1"/>
</dbReference>
<gene>
    <name evidence="5" type="ORF">IAA06_00465</name>
</gene>
<comment type="caution">
    <text evidence="5">The sequence shown here is derived from an EMBL/GenBank/DDBJ whole genome shotgun (WGS) entry which is preliminary data.</text>
</comment>
<evidence type="ECO:0000256" key="1">
    <source>
        <dbReference type="ARBA" id="ARBA00023015"/>
    </source>
</evidence>
<evidence type="ECO:0000256" key="3">
    <source>
        <dbReference type="ARBA" id="ARBA00023163"/>
    </source>
</evidence>
<sequence length="141" mass="15904">MNYAIHTLLARTGHAQQNYLRPYLSQLGLSPGQPKVLRCLYAKGSCSQKELADYCEVDPAAICRMLDILERGGFIARRPSKTDRRAGEVSLTEKGRASFEAWEEQCSTIEARMLNGFTPEEKKNLADYLSRAYRNMGGRLL</sequence>
<dbReference type="PROSITE" id="PS50995">
    <property type="entry name" value="HTH_MARR_2"/>
    <property type="match status" value="1"/>
</dbReference>
<evidence type="ECO:0000313" key="5">
    <source>
        <dbReference type="EMBL" id="HJB27256.1"/>
    </source>
</evidence>
<dbReference type="SMART" id="SM00347">
    <property type="entry name" value="HTH_MARR"/>
    <property type="match status" value="1"/>
</dbReference>
<dbReference type="PROSITE" id="PS01117">
    <property type="entry name" value="HTH_MARR_1"/>
    <property type="match status" value="1"/>
</dbReference>
<evidence type="ECO:0000313" key="6">
    <source>
        <dbReference type="Proteomes" id="UP000823842"/>
    </source>
</evidence>
<dbReference type="InterPro" id="IPR023187">
    <property type="entry name" value="Tscrpt_reg_MarR-type_CS"/>
</dbReference>
<dbReference type="PANTHER" id="PTHR42756:SF1">
    <property type="entry name" value="TRANSCRIPTIONAL REPRESSOR OF EMRAB OPERON"/>
    <property type="match status" value="1"/>
</dbReference>
<dbReference type="GO" id="GO:0003677">
    <property type="term" value="F:DNA binding"/>
    <property type="evidence" value="ECO:0007669"/>
    <property type="project" value="UniProtKB-KW"/>
</dbReference>
<reference evidence="5" key="1">
    <citation type="journal article" date="2021" name="PeerJ">
        <title>Extensive microbial diversity within the chicken gut microbiome revealed by metagenomics and culture.</title>
        <authorList>
            <person name="Gilroy R."/>
            <person name="Ravi A."/>
            <person name="Getino M."/>
            <person name="Pursley I."/>
            <person name="Horton D.L."/>
            <person name="Alikhan N.F."/>
            <person name="Baker D."/>
            <person name="Gharbi K."/>
            <person name="Hall N."/>
            <person name="Watson M."/>
            <person name="Adriaenssens E.M."/>
            <person name="Foster-Nyarko E."/>
            <person name="Jarju S."/>
            <person name="Secka A."/>
            <person name="Antonio M."/>
            <person name="Oren A."/>
            <person name="Chaudhuri R.R."/>
            <person name="La Ragione R."/>
            <person name="Hildebrand F."/>
            <person name="Pallen M.J."/>
        </authorList>
    </citation>
    <scope>NUCLEOTIDE SEQUENCE</scope>
    <source>
        <strain evidence="5">ChiSjej1B19-5720</strain>
    </source>
</reference>
<name>A0A9D2RV30_9FIRM</name>
<dbReference type="InterPro" id="IPR000835">
    <property type="entry name" value="HTH_MarR-typ"/>
</dbReference>
<dbReference type="InterPro" id="IPR036390">
    <property type="entry name" value="WH_DNA-bd_sf"/>
</dbReference>
<protein>
    <submittedName>
        <fullName evidence="5">MarR family transcriptional regulator</fullName>
    </submittedName>
</protein>
<keyword evidence="2" id="KW-0238">DNA-binding</keyword>
<reference evidence="5" key="2">
    <citation type="submission" date="2021-04" db="EMBL/GenBank/DDBJ databases">
        <authorList>
            <person name="Gilroy R."/>
        </authorList>
    </citation>
    <scope>NUCLEOTIDE SEQUENCE</scope>
    <source>
        <strain evidence="5">ChiSjej1B19-5720</strain>
    </source>
</reference>
<dbReference type="EMBL" id="DWYZ01000011">
    <property type="protein sequence ID" value="HJB27256.1"/>
    <property type="molecule type" value="Genomic_DNA"/>
</dbReference>
<dbReference type="InterPro" id="IPR036388">
    <property type="entry name" value="WH-like_DNA-bd_sf"/>
</dbReference>
<dbReference type="AlphaFoldDB" id="A0A9D2RV30"/>
<proteinExistence type="predicted"/>
<dbReference type="Proteomes" id="UP000823842">
    <property type="component" value="Unassembled WGS sequence"/>
</dbReference>
<evidence type="ECO:0000256" key="2">
    <source>
        <dbReference type="ARBA" id="ARBA00023125"/>
    </source>
</evidence>
<dbReference type="Gene3D" id="1.10.10.10">
    <property type="entry name" value="Winged helix-like DNA-binding domain superfamily/Winged helix DNA-binding domain"/>
    <property type="match status" value="1"/>
</dbReference>
<accession>A0A9D2RV30</accession>